<dbReference type="Proteomes" id="UP000273022">
    <property type="component" value="Unassembled WGS sequence"/>
</dbReference>
<dbReference type="EMBL" id="QYYH01000121">
    <property type="protein sequence ID" value="RJY07414.1"/>
    <property type="molecule type" value="Genomic_DNA"/>
</dbReference>
<keyword evidence="1" id="KW-0732">Signal</keyword>
<gene>
    <name evidence="2" type="ORF">D5R81_15850</name>
</gene>
<feature type="signal peptide" evidence="1">
    <location>
        <begin position="1"/>
        <end position="23"/>
    </location>
</feature>
<reference evidence="2 3" key="1">
    <citation type="submission" date="2018-09" db="EMBL/GenBank/DDBJ databases">
        <title>Phylogeny of the Shewanellaceae, and recommendation for two new genera, Pseudoshewanella and Parashewanella.</title>
        <authorList>
            <person name="Wang G."/>
        </authorList>
    </citation>
    <scope>NUCLEOTIDE SEQUENCE [LARGE SCALE GENOMIC DNA]</scope>
    <source>
        <strain evidence="2 3">KCTC 22492</strain>
    </source>
</reference>
<dbReference type="RefSeq" id="WP_121854600.1">
    <property type="nucleotide sequence ID" value="NZ_JAKILH010000091.1"/>
</dbReference>
<sequence>MKTKLKVYSLLCISTLFSGSAFADASAGTVIFNDTLNSAMSETLYVHAQDKNGEWQDLGHLLSSSAYGFFIGTDTYENFYLSGYKGTLDSEIFSVISCSSSNISCGDPTAKNVIYNAKVHWSDHHFLRLKIFLEHAK</sequence>
<name>A0A3A6TJD5_9GAMM</name>
<comment type="caution">
    <text evidence="2">The sequence shown here is derived from an EMBL/GenBank/DDBJ whole genome shotgun (WGS) entry which is preliminary data.</text>
</comment>
<dbReference type="AlphaFoldDB" id="A0A3A6TJD5"/>
<keyword evidence="3" id="KW-1185">Reference proteome</keyword>
<evidence type="ECO:0000256" key="1">
    <source>
        <dbReference type="SAM" id="SignalP"/>
    </source>
</evidence>
<evidence type="ECO:0000313" key="3">
    <source>
        <dbReference type="Proteomes" id="UP000273022"/>
    </source>
</evidence>
<feature type="chain" id="PRO_5017241584" evidence="1">
    <location>
        <begin position="24"/>
        <end position="137"/>
    </location>
</feature>
<evidence type="ECO:0000313" key="2">
    <source>
        <dbReference type="EMBL" id="RJY07414.1"/>
    </source>
</evidence>
<protein>
    <submittedName>
        <fullName evidence="2">Uncharacterized protein</fullName>
    </submittedName>
</protein>
<proteinExistence type="predicted"/>
<accession>A0A3A6TJD5</accession>
<organism evidence="2 3">
    <name type="scientific">Parashewanella spongiae</name>
    <dbReference type="NCBI Taxonomy" id="342950"/>
    <lineage>
        <taxon>Bacteria</taxon>
        <taxon>Pseudomonadati</taxon>
        <taxon>Pseudomonadota</taxon>
        <taxon>Gammaproteobacteria</taxon>
        <taxon>Alteromonadales</taxon>
        <taxon>Shewanellaceae</taxon>
        <taxon>Parashewanella</taxon>
    </lineage>
</organism>